<evidence type="ECO:0000313" key="1">
    <source>
        <dbReference type="EMBL" id="KAJ9593449.1"/>
    </source>
</evidence>
<proteinExistence type="predicted"/>
<gene>
    <name evidence="1" type="ORF">L9F63_015001</name>
</gene>
<comment type="caution">
    <text evidence="1">The sequence shown here is derived from an EMBL/GenBank/DDBJ whole genome shotgun (WGS) entry which is preliminary data.</text>
</comment>
<reference evidence="1" key="1">
    <citation type="journal article" date="2023" name="IScience">
        <title>Live-bearing cockroach genome reveals convergent evolutionary mechanisms linked to viviparity in insects and beyond.</title>
        <authorList>
            <person name="Fouks B."/>
            <person name="Harrison M.C."/>
            <person name="Mikhailova A.A."/>
            <person name="Marchal E."/>
            <person name="English S."/>
            <person name="Carruthers M."/>
            <person name="Jennings E.C."/>
            <person name="Chiamaka E.L."/>
            <person name="Frigard R.A."/>
            <person name="Pippel M."/>
            <person name="Attardo G.M."/>
            <person name="Benoit J.B."/>
            <person name="Bornberg-Bauer E."/>
            <person name="Tobe S.S."/>
        </authorList>
    </citation>
    <scope>NUCLEOTIDE SEQUENCE</scope>
    <source>
        <strain evidence="1">Stay&amp;Tobe</strain>
    </source>
</reference>
<reference evidence="1" key="2">
    <citation type="submission" date="2023-05" db="EMBL/GenBank/DDBJ databases">
        <authorList>
            <person name="Fouks B."/>
        </authorList>
    </citation>
    <scope>NUCLEOTIDE SEQUENCE</scope>
    <source>
        <strain evidence="1">Stay&amp;Tobe</strain>
        <tissue evidence="1">Testes</tissue>
    </source>
</reference>
<dbReference type="EMBL" id="JASPKZ010003439">
    <property type="protein sequence ID" value="KAJ9593449.1"/>
    <property type="molecule type" value="Genomic_DNA"/>
</dbReference>
<protein>
    <submittedName>
        <fullName evidence="1">Uncharacterized protein</fullName>
    </submittedName>
</protein>
<feature type="non-terminal residue" evidence="1">
    <location>
        <position position="1"/>
    </location>
</feature>
<evidence type="ECO:0000313" key="2">
    <source>
        <dbReference type="Proteomes" id="UP001233999"/>
    </source>
</evidence>
<sequence length="84" mass="9601">VRYSNKSNSMRLYIQRQFSKTHSVSAVIIHSRGSVYVKHIQTLPLLNAINCNQLAEPLTTDISQIWSQFHEPGKFVKAVNISEM</sequence>
<feature type="non-terminal residue" evidence="1">
    <location>
        <position position="84"/>
    </location>
</feature>
<organism evidence="1 2">
    <name type="scientific">Diploptera punctata</name>
    <name type="common">Pacific beetle cockroach</name>
    <dbReference type="NCBI Taxonomy" id="6984"/>
    <lineage>
        <taxon>Eukaryota</taxon>
        <taxon>Metazoa</taxon>
        <taxon>Ecdysozoa</taxon>
        <taxon>Arthropoda</taxon>
        <taxon>Hexapoda</taxon>
        <taxon>Insecta</taxon>
        <taxon>Pterygota</taxon>
        <taxon>Neoptera</taxon>
        <taxon>Polyneoptera</taxon>
        <taxon>Dictyoptera</taxon>
        <taxon>Blattodea</taxon>
        <taxon>Blaberoidea</taxon>
        <taxon>Blaberidae</taxon>
        <taxon>Diplopterinae</taxon>
        <taxon>Diploptera</taxon>
    </lineage>
</organism>
<keyword evidence="2" id="KW-1185">Reference proteome</keyword>
<name>A0AAD8A6M9_DIPPU</name>
<accession>A0AAD8A6M9</accession>
<dbReference type="AlphaFoldDB" id="A0AAD8A6M9"/>
<dbReference type="Proteomes" id="UP001233999">
    <property type="component" value="Unassembled WGS sequence"/>
</dbReference>